<sequence length="35" mass="3893">MTALPYRDDLQRSLVIPLGRLTAHFAGDITILKPV</sequence>
<gene>
    <name evidence="1" type="ORF">NCTC5050_05979</name>
</gene>
<name>A0A378BWP2_KLEPO</name>
<dbReference type="AlphaFoldDB" id="A0A378BWP2"/>
<organism evidence="1 2">
    <name type="scientific">Klebsiella pneumoniae subsp. ozaenae</name>
    <dbReference type="NCBI Taxonomy" id="574"/>
    <lineage>
        <taxon>Bacteria</taxon>
        <taxon>Pseudomonadati</taxon>
        <taxon>Pseudomonadota</taxon>
        <taxon>Gammaproteobacteria</taxon>
        <taxon>Enterobacterales</taxon>
        <taxon>Enterobacteriaceae</taxon>
        <taxon>Klebsiella/Raoultella group</taxon>
        <taxon>Klebsiella</taxon>
        <taxon>Klebsiella pneumoniae complex</taxon>
    </lineage>
</organism>
<reference evidence="1 2" key="1">
    <citation type="submission" date="2018-06" db="EMBL/GenBank/DDBJ databases">
        <authorList>
            <consortium name="Pathogen Informatics"/>
            <person name="Doyle S."/>
        </authorList>
    </citation>
    <scope>NUCLEOTIDE SEQUENCE [LARGE SCALE GENOMIC DNA]</scope>
    <source>
        <strain evidence="1 2">NCTC5050</strain>
    </source>
</reference>
<accession>A0A378BWP2</accession>
<protein>
    <submittedName>
        <fullName evidence="1">Uncharacterized protein</fullName>
    </submittedName>
</protein>
<evidence type="ECO:0000313" key="2">
    <source>
        <dbReference type="Proteomes" id="UP000255382"/>
    </source>
</evidence>
<evidence type="ECO:0000313" key="1">
    <source>
        <dbReference type="EMBL" id="STV55545.1"/>
    </source>
</evidence>
<dbReference type="EMBL" id="UGLZ01000005">
    <property type="protein sequence ID" value="STV55545.1"/>
    <property type="molecule type" value="Genomic_DNA"/>
</dbReference>
<keyword evidence="2" id="KW-1185">Reference proteome</keyword>
<proteinExistence type="predicted"/>
<dbReference type="Proteomes" id="UP000255382">
    <property type="component" value="Unassembled WGS sequence"/>
</dbReference>